<feature type="transmembrane region" description="Helical" evidence="2">
    <location>
        <begin position="12"/>
        <end position="32"/>
    </location>
</feature>
<proteinExistence type="predicted"/>
<dbReference type="PROSITE" id="PS51841">
    <property type="entry name" value="LTD"/>
    <property type="match status" value="1"/>
</dbReference>
<dbReference type="InterPro" id="IPR036415">
    <property type="entry name" value="Lamin_tail_dom_sf"/>
</dbReference>
<protein>
    <recommendedName>
        <fullName evidence="3">LTD domain-containing protein</fullName>
    </recommendedName>
</protein>
<feature type="region of interest" description="Disordered" evidence="1">
    <location>
        <begin position="204"/>
        <end position="235"/>
    </location>
</feature>
<evidence type="ECO:0000313" key="5">
    <source>
        <dbReference type="Proteomes" id="UP000722750"/>
    </source>
</evidence>
<keyword evidence="2" id="KW-1133">Transmembrane helix</keyword>
<sequence length="741" mass="80896">MNDLKKEEGYILVAIIGILTILSLMTITFATLSRIETRATRNYADSVKCEMVAKAGLEYAIYIIRHDKFGTDTLAYNDPNYDENYDEEGDASWPGFGIFNGTDYDNSGNGSNDSAWQYFPTDTATTSATRLPGNLLARYAVLITDDGEARVNVNVTGNEANGGTHTSNEGWSTFENDLSLTIEQAAGISSGVADNIASDIIDSRLGNDDAPGTSGTNDDSGIVPNPLTDGIDNDGDSVLEEADEVTDEPNEFNSIFPYDDDVPFGLLSEAEIMGTSSYESRLEYIFGTNTVSLDDQNTLKGWLTTYSADTILCPPYTLDGGTSTTMLNINALVNNEGAYTGAYYTTNKKIQMIAEALAAGGVPDVERQQMAVNIWDFMDTNGTVTNYLTYYGVERTPYINEVEVNISGSNSKFIELFNPYDSAINIAGWKITWDNGATEIILDGPQIPAAPGYYFIDNDGGAGADQTDPLINNLNEDGQEITLEDDSGNIVQVTTYGDANNPQSSQLNDPRPPWIWANSSDTPGVVNNNFDPTVNGQWTLATWTSSFYIANKNRFPNKGYLCYIHTGNPWTNFTVDNTEVFEYFTITDPSMDNIDNDGDGSTDSPDTGSQSGDFDGQEHRIPGLINVNTASTQVLQSLPNIDSTIGDAIDTPGNKPYTSIGDLVARVSEITGAIGTKWDEEEALRSISNLITTRSNVFTVYVTAQITDEGETSVYAEKRILAIVDRSVDPIRVRYFRWIVE</sequence>
<reference evidence="4" key="1">
    <citation type="journal article" date="2021" name="ISME J.">
        <title>Fine-scale metabolic discontinuity in a stratified prokaryote microbiome of a Red Sea deep halocline.</title>
        <authorList>
            <person name="Michoud G."/>
            <person name="Ngugi D.K."/>
            <person name="Barozzi A."/>
            <person name="Merlino G."/>
            <person name="Calleja M.L."/>
            <person name="Delgado-Huertas A."/>
            <person name="Moran X.A.G."/>
            <person name="Daffonchio D."/>
        </authorList>
    </citation>
    <scope>NUCLEOTIDE SEQUENCE</scope>
    <source>
        <strain evidence="4">SuakinDeep_MAG55_1</strain>
    </source>
</reference>
<name>A0A941ZZS8_9BACT</name>
<feature type="compositionally biased region" description="Low complexity" evidence="1">
    <location>
        <begin position="601"/>
        <end position="613"/>
    </location>
</feature>
<gene>
    <name evidence="4" type="ORF">MAG551_00760</name>
</gene>
<feature type="region of interest" description="Disordered" evidence="1">
    <location>
        <begin position="591"/>
        <end position="620"/>
    </location>
</feature>
<keyword evidence="2" id="KW-0812">Transmembrane</keyword>
<dbReference type="Pfam" id="PF00932">
    <property type="entry name" value="LTD"/>
    <property type="match status" value="1"/>
</dbReference>
<evidence type="ECO:0000259" key="3">
    <source>
        <dbReference type="PROSITE" id="PS51841"/>
    </source>
</evidence>
<dbReference type="EMBL" id="JAANXD010000033">
    <property type="protein sequence ID" value="MBS1257715.1"/>
    <property type="molecule type" value="Genomic_DNA"/>
</dbReference>
<comment type="caution">
    <text evidence="4">The sequence shown here is derived from an EMBL/GenBank/DDBJ whole genome shotgun (WGS) entry which is preliminary data.</text>
</comment>
<dbReference type="InterPro" id="IPR001322">
    <property type="entry name" value="Lamin_tail_dom"/>
</dbReference>
<dbReference type="Proteomes" id="UP000722750">
    <property type="component" value="Unassembled WGS sequence"/>
</dbReference>
<evidence type="ECO:0000256" key="2">
    <source>
        <dbReference type="SAM" id="Phobius"/>
    </source>
</evidence>
<accession>A0A941ZZS8</accession>
<evidence type="ECO:0000313" key="4">
    <source>
        <dbReference type="EMBL" id="MBS1257715.1"/>
    </source>
</evidence>
<feature type="domain" description="LTD" evidence="3">
    <location>
        <begin position="394"/>
        <end position="498"/>
    </location>
</feature>
<organism evidence="4 5">
    <name type="scientific">Candidatus Scalindua arabica</name>
    <dbReference type="NCBI Taxonomy" id="1127984"/>
    <lineage>
        <taxon>Bacteria</taxon>
        <taxon>Pseudomonadati</taxon>
        <taxon>Planctomycetota</taxon>
        <taxon>Candidatus Brocadiia</taxon>
        <taxon>Candidatus Brocadiales</taxon>
        <taxon>Candidatus Scalinduaceae</taxon>
        <taxon>Candidatus Scalindua</taxon>
    </lineage>
</organism>
<dbReference type="SUPFAM" id="SSF81585">
    <property type="entry name" value="PsbU/PolX domain-like"/>
    <property type="match status" value="1"/>
</dbReference>
<evidence type="ECO:0000256" key="1">
    <source>
        <dbReference type="SAM" id="MobiDB-lite"/>
    </source>
</evidence>
<dbReference type="SUPFAM" id="SSF74853">
    <property type="entry name" value="Lamin A/C globular tail domain"/>
    <property type="match status" value="1"/>
</dbReference>
<keyword evidence="2" id="KW-0472">Membrane</keyword>
<dbReference type="AlphaFoldDB" id="A0A941ZZS8"/>